<evidence type="ECO:0000256" key="5">
    <source>
        <dbReference type="ARBA" id="ARBA00023163"/>
    </source>
</evidence>
<dbReference type="PANTHER" id="PTHR15052:SF2">
    <property type="entry name" value="GENERAL TRANSCRIPTION FACTOR 3C POLYPEPTIDE 2"/>
    <property type="match status" value="1"/>
</dbReference>
<keyword evidence="6" id="KW-0539">Nucleus</keyword>
<keyword evidence="3 12" id="KW-0853">WD repeat</keyword>
<dbReference type="PROSITE" id="PS00678">
    <property type="entry name" value="WD_REPEATS_1"/>
    <property type="match status" value="1"/>
</dbReference>
<feature type="compositionally biased region" description="Basic and acidic residues" evidence="13">
    <location>
        <begin position="194"/>
        <end position="219"/>
    </location>
</feature>
<comment type="subunit">
    <text evidence="8">Part of the TFIIIC subcomplex TFIIIC2, consisting of six subunits, GTF3C1, GTF3C2, GTF3C3, GTF3C4, GTF3C5 and GTF3C6.</text>
</comment>
<evidence type="ECO:0000256" key="2">
    <source>
        <dbReference type="ARBA" id="ARBA00022553"/>
    </source>
</evidence>
<evidence type="ECO:0000256" key="7">
    <source>
        <dbReference type="ARBA" id="ARBA00053668"/>
    </source>
</evidence>
<evidence type="ECO:0000256" key="6">
    <source>
        <dbReference type="ARBA" id="ARBA00023242"/>
    </source>
</evidence>
<feature type="repeat" description="WD" evidence="12">
    <location>
        <begin position="601"/>
        <end position="636"/>
    </location>
</feature>
<name>A0A1A8L746_9TELE</name>
<dbReference type="SUPFAM" id="SSF50978">
    <property type="entry name" value="WD40 repeat-like"/>
    <property type="match status" value="1"/>
</dbReference>
<dbReference type="InterPro" id="IPR036322">
    <property type="entry name" value="WD40_repeat_dom_sf"/>
</dbReference>
<dbReference type="InterPro" id="IPR052416">
    <property type="entry name" value="GTF3C_component"/>
</dbReference>
<dbReference type="PANTHER" id="PTHR15052">
    <property type="entry name" value="RNA POLYMERASE III TRANSCRIPTION INITIATION FACTOR COMPLEX SUBUNIT"/>
    <property type="match status" value="1"/>
</dbReference>
<feature type="compositionally biased region" description="Basic residues" evidence="13">
    <location>
        <begin position="146"/>
        <end position="155"/>
    </location>
</feature>
<dbReference type="GO" id="GO:0000127">
    <property type="term" value="C:transcription factor TFIIIC complex"/>
    <property type="evidence" value="ECO:0007669"/>
    <property type="project" value="TreeGrafter"/>
</dbReference>
<dbReference type="SMART" id="SM00320">
    <property type="entry name" value="WD40"/>
    <property type="match status" value="4"/>
</dbReference>
<dbReference type="Pfam" id="PF00400">
    <property type="entry name" value="WD40"/>
    <property type="match status" value="1"/>
</dbReference>
<dbReference type="EMBL" id="HAEF01002824">
    <property type="protein sequence ID" value="SBR40206.1"/>
    <property type="molecule type" value="Transcribed_RNA"/>
</dbReference>
<evidence type="ECO:0000256" key="10">
    <source>
        <dbReference type="ARBA" id="ARBA00077594"/>
    </source>
</evidence>
<dbReference type="FunFam" id="2.130.10.10:FF:000311">
    <property type="entry name" value="general transcription factor 3C polypeptide 2"/>
    <property type="match status" value="1"/>
</dbReference>
<accession>A0A1A8L746</accession>
<dbReference type="Gene3D" id="2.130.10.10">
    <property type="entry name" value="YVTN repeat-like/Quinoprotein amine dehydrogenase"/>
    <property type="match status" value="1"/>
</dbReference>
<evidence type="ECO:0000256" key="11">
    <source>
        <dbReference type="ARBA" id="ARBA00080928"/>
    </source>
</evidence>
<evidence type="ECO:0000256" key="1">
    <source>
        <dbReference type="ARBA" id="ARBA00004123"/>
    </source>
</evidence>
<feature type="compositionally biased region" description="Polar residues" evidence="13">
    <location>
        <begin position="11"/>
        <end position="26"/>
    </location>
</feature>
<evidence type="ECO:0000313" key="14">
    <source>
        <dbReference type="EMBL" id="SBR40206.1"/>
    </source>
</evidence>
<feature type="compositionally biased region" description="Basic and acidic residues" evidence="13">
    <location>
        <begin position="753"/>
        <end position="768"/>
    </location>
</feature>
<keyword evidence="5" id="KW-0804">Transcription</keyword>
<reference evidence="14" key="1">
    <citation type="submission" date="2016-05" db="EMBL/GenBank/DDBJ databases">
        <authorList>
            <person name="Lavstsen T."/>
            <person name="Jespersen J.S."/>
        </authorList>
    </citation>
    <scope>NUCLEOTIDE SEQUENCE</scope>
    <source>
        <tissue evidence="14">Brain</tissue>
    </source>
</reference>
<feature type="region of interest" description="Disordered" evidence="13">
    <location>
        <begin position="1"/>
        <end position="263"/>
    </location>
</feature>
<gene>
    <name evidence="14" type="primary">GTF3C2</name>
</gene>
<sequence>MDPSEPAEGQNAPSEQSVNISPSSSGRQRKKNPKYLDYEMNDAGVDKTIEQAPSKKSSEGDGASLQKGQRKGRKPRAAVQKPSDGKKASTDSVGETVTATPKKRGRPPKTPKPSETATADGNLPAGKAEEGVAEKSAQQENVTPNAKRKYVRKKAQQVVEDPPREKDPAEPEDQTGGRHRRGAAKAALKYLHTLAKEMISHASEEPGANRDDSVPEKKGPGHRNGCRRKRYDSAAAEDEDFVPNDEEEADEIESESEEEYVASDSDVFVPLNTSRQQACSAGQPANGVYFKAVWEAAETTKKFREEHYSSWVFPEWVPSIKDWDFVAESNREKYLPEELESVEFSVTREGLQKEEKPRLRLSRFESVPAHSDRWDMLLFAGGPVWALEWCPTPDGAPATQYVALACYRGMDDVHRVNQTYTEPGLVQLWDCGRLKYNNRPDSQPVLVYGLAQDKGFIWQLKWCPAGGWEPPSSSRKAPFLPRLGLLAVATSNGVVTIYSLPHPDALLSNQKRPTPKKDNANPPIYKVRGVMTLKLGSIKAPRREKSGQVLSMDWLPQKPHNIMAVGFYDGIVGLWDLSTKSALLRVRESDRSLTLLPYRCILAHDQAVRALTFCAASRHLLATAGEDRYVKTWDLRRLFEPIKVQKRYLSNEMCWPLDMPGVMKAKDLAFVPHGSMGVHFLDHNLNTYFAICRSIAVWSLSYSEWVNGVLSADALGEVIFTFLPVVQYAAPHIKRTILKRFPAYFTSKMLRDEAENDHEGPEKEEHVVLEGGDAASEGGGVRNDASRPPMGPTYRDAAKRHLVQFSDFDMTNLERVEKRALWKRMQSTEGKLKMDLDEMPLTALHKVRFSPNMSSHLWLASGGQTGLVRLHCLRSLVTSQCKKMIADTQTQFNALYSQKDQREEQL</sequence>
<feature type="compositionally biased region" description="Basic residues" evidence="13">
    <location>
        <begin position="220"/>
        <end position="230"/>
    </location>
</feature>
<keyword evidence="4" id="KW-0677">Repeat</keyword>
<dbReference type="GO" id="GO:0005634">
    <property type="term" value="C:nucleus"/>
    <property type="evidence" value="ECO:0007669"/>
    <property type="project" value="UniProtKB-SubCell"/>
</dbReference>
<evidence type="ECO:0000256" key="8">
    <source>
        <dbReference type="ARBA" id="ARBA00063334"/>
    </source>
</evidence>
<dbReference type="PROSITE" id="PS50082">
    <property type="entry name" value="WD_REPEATS_2"/>
    <property type="match status" value="1"/>
</dbReference>
<evidence type="ECO:0000256" key="9">
    <source>
        <dbReference type="ARBA" id="ARBA00069550"/>
    </source>
</evidence>
<evidence type="ECO:0000256" key="12">
    <source>
        <dbReference type="PROSITE-ProRule" id="PRU00221"/>
    </source>
</evidence>
<comment type="function">
    <text evidence="7">Required for RNA polymerase III-mediated transcription. Component of TFIIIC that initiates transcription complex assembly on tRNA and is required for transcription of 5S rRNA and other stable nuclear and cytoplasmic RNAs. May play a direct role in stabilizing interactions of TFIIIC2 with TFIIIC1.</text>
</comment>
<proteinExistence type="predicted"/>
<protein>
    <recommendedName>
        <fullName evidence="9">General transcription factor 3C polypeptide 2</fullName>
    </recommendedName>
    <alternativeName>
        <fullName evidence="10">TF3C-beta</fullName>
    </alternativeName>
    <alternativeName>
        <fullName evidence="11">Transcription factor IIIC subunit beta</fullName>
    </alternativeName>
</protein>
<evidence type="ECO:0000256" key="3">
    <source>
        <dbReference type="ARBA" id="ARBA00022574"/>
    </source>
</evidence>
<dbReference type="PROSITE" id="PS50294">
    <property type="entry name" value="WD_REPEATS_REGION"/>
    <property type="match status" value="1"/>
</dbReference>
<dbReference type="InterPro" id="IPR015943">
    <property type="entry name" value="WD40/YVTN_repeat-like_dom_sf"/>
</dbReference>
<evidence type="ECO:0000256" key="13">
    <source>
        <dbReference type="SAM" id="MobiDB-lite"/>
    </source>
</evidence>
<dbReference type="AlphaFoldDB" id="A0A1A8L746"/>
<dbReference type="InterPro" id="IPR001680">
    <property type="entry name" value="WD40_rpt"/>
</dbReference>
<feature type="compositionally biased region" description="Acidic residues" evidence="13">
    <location>
        <begin position="235"/>
        <end position="261"/>
    </location>
</feature>
<evidence type="ECO:0000256" key="4">
    <source>
        <dbReference type="ARBA" id="ARBA00022737"/>
    </source>
</evidence>
<feature type="compositionally biased region" description="Polar residues" evidence="13">
    <location>
        <begin position="90"/>
        <end position="99"/>
    </location>
</feature>
<organism evidence="14">
    <name type="scientific">Nothobranchius pienaari</name>
    <dbReference type="NCBI Taxonomy" id="704102"/>
    <lineage>
        <taxon>Eukaryota</taxon>
        <taxon>Metazoa</taxon>
        <taxon>Chordata</taxon>
        <taxon>Craniata</taxon>
        <taxon>Vertebrata</taxon>
        <taxon>Euteleostomi</taxon>
        <taxon>Actinopterygii</taxon>
        <taxon>Neopterygii</taxon>
        <taxon>Teleostei</taxon>
        <taxon>Neoteleostei</taxon>
        <taxon>Acanthomorphata</taxon>
        <taxon>Ovalentaria</taxon>
        <taxon>Atherinomorphae</taxon>
        <taxon>Cyprinodontiformes</taxon>
        <taxon>Nothobranchiidae</taxon>
        <taxon>Nothobranchius</taxon>
    </lineage>
</organism>
<reference evidence="14" key="2">
    <citation type="submission" date="2016-06" db="EMBL/GenBank/DDBJ databases">
        <title>The genome of a short-lived fish provides insights into sex chromosome evolution and the genetic control of aging.</title>
        <authorList>
            <person name="Reichwald K."/>
            <person name="Felder M."/>
            <person name="Petzold A."/>
            <person name="Koch P."/>
            <person name="Groth M."/>
            <person name="Platzer M."/>
        </authorList>
    </citation>
    <scope>NUCLEOTIDE SEQUENCE</scope>
    <source>
        <tissue evidence="14">Brain</tissue>
    </source>
</reference>
<comment type="subcellular location">
    <subcellularLocation>
        <location evidence="1">Nucleus</location>
    </subcellularLocation>
</comment>
<feature type="region of interest" description="Disordered" evidence="13">
    <location>
        <begin position="753"/>
        <end position="793"/>
    </location>
</feature>
<dbReference type="InterPro" id="IPR019775">
    <property type="entry name" value="WD40_repeat_CS"/>
</dbReference>
<keyword evidence="2" id="KW-0597">Phosphoprotein</keyword>
<dbReference type="GO" id="GO:0006383">
    <property type="term" value="P:transcription by RNA polymerase III"/>
    <property type="evidence" value="ECO:0007669"/>
    <property type="project" value="TreeGrafter"/>
</dbReference>